<organism evidence="1 2">
    <name type="scientific">Sphingobacterium mizutaii</name>
    <dbReference type="NCBI Taxonomy" id="1010"/>
    <lineage>
        <taxon>Bacteria</taxon>
        <taxon>Pseudomonadati</taxon>
        <taxon>Bacteroidota</taxon>
        <taxon>Sphingobacteriia</taxon>
        <taxon>Sphingobacteriales</taxon>
        <taxon>Sphingobacteriaceae</taxon>
        <taxon>Sphingobacterium</taxon>
    </lineage>
</organism>
<dbReference type="RefSeq" id="WP_093100052.1">
    <property type="nucleotide sequence ID" value="NZ_CP158798.1"/>
</dbReference>
<dbReference type="EMBL" id="LT906468">
    <property type="protein sequence ID" value="SNV35489.1"/>
    <property type="molecule type" value="Genomic_DNA"/>
</dbReference>
<reference evidence="1 2" key="1">
    <citation type="submission" date="2017-06" db="EMBL/GenBank/DDBJ databases">
        <authorList>
            <consortium name="Pathogen Informatics"/>
        </authorList>
    </citation>
    <scope>NUCLEOTIDE SEQUENCE [LARGE SCALE GENOMIC DNA]</scope>
    <source>
        <strain evidence="1 2">NCTC12149</strain>
    </source>
</reference>
<name>A0AAJ5BYG8_9SPHI</name>
<protein>
    <submittedName>
        <fullName evidence="1">Uncharacterized protein</fullName>
    </submittedName>
</protein>
<evidence type="ECO:0000313" key="2">
    <source>
        <dbReference type="Proteomes" id="UP000215355"/>
    </source>
</evidence>
<proteinExistence type="predicted"/>
<sequence>MRRLFFKILVTIYVFALILFCQESYGQYGLEFSSHEKELDKRTSLLIGTEKSIDLAKQTELTFDLQFKPYQQDYFGYIFRLILDEKLNIDLIYDRRQDNGRHFKLVVGDKFTDINFDIPKSDLFYQWNKIKIVLDKEQGKLTLSTAKNSFTHQMDLKDRSAFKLLFGFNDYKFFQSSDLPPMRIKDVQITCNKKLCHHWKLDEITGNTAKDDQGSEEAFSKNPSWIKRQRQEWRLENEFYVSGQASVAFDHKNESVYIVSEDSLVRTNLGATVSTSWPYLNPPLYMVNGSQSLFDPSSGKVLNISIDQKVVCF</sequence>
<accession>A0AAJ5BYG8</accession>
<dbReference type="KEGG" id="smiz:4412673_00062"/>
<dbReference type="AlphaFoldDB" id="A0AAJ5BYG8"/>
<dbReference type="Proteomes" id="UP000215355">
    <property type="component" value="Chromosome 1"/>
</dbReference>
<gene>
    <name evidence="1" type="ORF">SAMEA4412673_00062</name>
</gene>
<evidence type="ECO:0000313" key="1">
    <source>
        <dbReference type="EMBL" id="SNV35489.1"/>
    </source>
</evidence>